<evidence type="ECO:0000313" key="2">
    <source>
        <dbReference type="EMBL" id="OWM87157.1"/>
    </source>
</evidence>
<name>A0A218XQA1_PUNGR</name>
<sequence>MADSTSSHVSSSSSSPVMQNPSSIPTIHVKLNGKTSLYWKGVMKTLLAAYGLLDHVEGRAIAPSKTITRANGVTILNFDYLRWESMDNFALTCVMLEVTKEIGVTILAAKTSQRPRLHWQPRSSLKLLHKRISLISSGET</sequence>
<proteinExistence type="predicted"/>
<evidence type="ECO:0008006" key="6">
    <source>
        <dbReference type="Google" id="ProtNLM"/>
    </source>
</evidence>
<dbReference type="AlphaFoldDB" id="A0A218XQA1"/>
<accession>A0A218XQA1</accession>
<organism evidence="2 4">
    <name type="scientific">Punica granatum</name>
    <name type="common">Pomegranate</name>
    <dbReference type="NCBI Taxonomy" id="22663"/>
    <lineage>
        <taxon>Eukaryota</taxon>
        <taxon>Viridiplantae</taxon>
        <taxon>Streptophyta</taxon>
        <taxon>Embryophyta</taxon>
        <taxon>Tracheophyta</taxon>
        <taxon>Spermatophyta</taxon>
        <taxon>Magnoliopsida</taxon>
        <taxon>eudicotyledons</taxon>
        <taxon>Gunneridae</taxon>
        <taxon>Pentapetalae</taxon>
        <taxon>rosids</taxon>
        <taxon>malvids</taxon>
        <taxon>Myrtales</taxon>
        <taxon>Lythraceae</taxon>
        <taxon>Punica</taxon>
    </lineage>
</organism>
<evidence type="ECO:0000313" key="3">
    <source>
        <dbReference type="EMBL" id="PKH47710.1"/>
    </source>
</evidence>
<gene>
    <name evidence="2" type="ORF">CDL15_Pgr010189</name>
    <name evidence="3" type="ORF">CRG98_050461</name>
</gene>
<comment type="caution">
    <text evidence="2">The sequence shown here is derived from an EMBL/GenBank/DDBJ whole genome shotgun (WGS) entry which is preliminary data.</text>
</comment>
<protein>
    <recommendedName>
        <fullName evidence="6">Retrotransposon Copia-like N-terminal domain-containing protein</fullName>
    </recommendedName>
</protein>
<keyword evidence="5" id="KW-1185">Reference proteome</keyword>
<feature type="region of interest" description="Disordered" evidence="1">
    <location>
        <begin position="1"/>
        <end position="21"/>
    </location>
</feature>
<dbReference type="Proteomes" id="UP000233551">
    <property type="component" value="Unassembled WGS sequence"/>
</dbReference>
<dbReference type="EMBL" id="MTKT01000826">
    <property type="protein sequence ID" value="OWM87157.1"/>
    <property type="molecule type" value="Genomic_DNA"/>
</dbReference>
<evidence type="ECO:0000313" key="5">
    <source>
        <dbReference type="Proteomes" id="UP000233551"/>
    </source>
</evidence>
<reference evidence="2" key="2">
    <citation type="submission" date="2017-06" db="EMBL/GenBank/DDBJ databases">
        <title>The pomegranate genome and the genomics of punicalagin biosynthesis.</title>
        <authorList>
            <person name="Xu C."/>
        </authorList>
    </citation>
    <scope>NUCLEOTIDE SEQUENCE [LARGE SCALE GENOMIC DNA]</scope>
    <source>
        <tissue evidence="2">Fresh leaf</tissue>
    </source>
</reference>
<reference evidence="4" key="1">
    <citation type="journal article" date="2017" name="Plant J.">
        <title>The pomegranate (Punica granatum L.) genome and the genomics of punicalagin biosynthesis.</title>
        <authorList>
            <person name="Qin G."/>
            <person name="Xu C."/>
            <person name="Ming R."/>
            <person name="Tang H."/>
            <person name="Guyot R."/>
            <person name="Kramer E.M."/>
            <person name="Hu Y."/>
            <person name="Yi X."/>
            <person name="Qi Y."/>
            <person name="Xu X."/>
            <person name="Gao Z."/>
            <person name="Pan H."/>
            <person name="Jian J."/>
            <person name="Tian Y."/>
            <person name="Yue Z."/>
            <person name="Xu Y."/>
        </authorList>
    </citation>
    <scope>NUCLEOTIDE SEQUENCE [LARGE SCALE GENOMIC DNA]</scope>
    <source>
        <strain evidence="4">cv. Dabenzi</strain>
    </source>
</reference>
<dbReference type="Proteomes" id="UP000197138">
    <property type="component" value="Unassembled WGS sequence"/>
</dbReference>
<reference evidence="3 5" key="3">
    <citation type="submission" date="2017-11" db="EMBL/GenBank/DDBJ databases">
        <title>De-novo sequencing of pomegranate (Punica granatum L.) genome.</title>
        <authorList>
            <person name="Akparov Z."/>
            <person name="Amiraslanov A."/>
            <person name="Hajiyeva S."/>
            <person name="Abbasov M."/>
            <person name="Kaur K."/>
            <person name="Hamwieh A."/>
            <person name="Solovyev V."/>
            <person name="Salamov A."/>
            <person name="Braich B."/>
            <person name="Kosarev P."/>
            <person name="Mahmoud A."/>
            <person name="Hajiyev E."/>
            <person name="Babayeva S."/>
            <person name="Izzatullayeva V."/>
            <person name="Mammadov A."/>
            <person name="Mammadov A."/>
            <person name="Sharifova S."/>
            <person name="Ojaghi J."/>
            <person name="Eynullazada K."/>
            <person name="Bayramov B."/>
            <person name="Abdulazimova A."/>
            <person name="Shahmuradov I."/>
        </authorList>
    </citation>
    <scope>NUCLEOTIDE SEQUENCE [LARGE SCALE GENOMIC DNA]</scope>
    <source>
        <strain evidence="3">AG2017</strain>
        <strain evidence="5">cv. AG2017</strain>
        <tissue evidence="3">Leaf</tissue>
    </source>
</reference>
<dbReference type="EMBL" id="PGOL01045305">
    <property type="protein sequence ID" value="PKH47710.1"/>
    <property type="molecule type" value="Genomic_DNA"/>
</dbReference>
<evidence type="ECO:0000313" key="4">
    <source>
        <dbReference type="Proteomes" id="UP000197138"/>
    </source>
</evidence>
<evidence type="ECO:0000256" key="1">
    <source>
        <dbReference type="SAM" id="MobiDB-lite"/>
    </source>
</evidence>